<dbReference type="AlphaFoldDB" id="A0AAE8L887"/>
<evidence type="ECO:0000313" key="4">
    <source>
        <dbReference type="Proteomes" id="UP000199140"/>
    </source>
</evidence>
<reference evidence="2 4" key="2">
    <citation type="submission" date="2016-10" db="EMBL/GenBank/DDBJ databases">
        <authorList>
            <person name="Varghese N."/>
            <person name="Submissions S."/>
        </authorList>
    </citation>
    <scope>NUCLEOTIDE SEQUENCE [LARGE SCALE GENOMIC DNA]</scope>
    <source>
        <strain evidence="2 4">CBMB27</strain>
    </source>
</reference>
<dbReference type="RefSeq" id="WP_075381759.1">
    <property type="nucleotide sequence ID" value="NZ_CP015367.1"/>
</dbReference>
<evidence type="ECO:0000313" key="2">
    <source>
        <dbReference type="EMBL" id="SFH35153.1"/>
    </source>
</evidence>
<reference evidence="1 3" key="1">
    <citation type="submission" date="2016-04" db="EMBL/GenBank/DDBJ databases">
        <title>Complete genome sequencing and analysis of CBMB27, Methylobacterium phyllosphaerae isolated from leaf tissues of rice (Oryza sativa L.).</title>
        <authorList>
            <person name="Lee Y."/>
            <person name="Hwangbo K."/>
            <person name="Chung H."/>
            <person name="Yoo J."/>
            <person name="Kim K.Y."/>
            <person name="Sa T.M."/>
            <person name="Um Y."/>
            <person name="Madhaiyan M."/>
        </authorList>
    </citation>
    <scope>NUCLEOTIDE SEQUENCE [LARGE SCALE GENOMIC DNA]</scope>
    <source>
        <strain evidence="1 3">CBMB27</strain>
    </source>
</reference>
<name>A0AAE8L887_9HYPH</name>
<organism evidence="2 4">
    <name type="scientific">Methylobacterium phyllosphaerae</name>
    <dbReference type="NCBI Taxonomy" id="418223"/>
    <lineage>
        <taxon>Bacteria</taxon>
        <taxon>Pseudomonadati</taxon>
        <taxon>Pseudomonadota</taxon>
        <taxon>Alphaproteobacteria</taxon>
        <taxon>Hyphomicrobiales</taxon>
        <taxon>Methylobacteriaceae</taxon>
        <taxon>Methylobacterium</taxon>
    </lineage>
</organism>
<sequence length="84" mass="9066">MDIASKQAAHAAPGQYLGFALQPVRLCHQLLTAPPGALIPLEHLDDVAVHYPDGSVLLEQCKSAPRQNPVPDRTADLWKTFALA</sequence>
<keyword evidence="3" id="KW-1185">Reference proteome</keyword>
<gene>
    <name evidence="1" type="ORF">MCBMB27_05544</name>
    <name evidence="2" type="ORF">SAMN05192567_12143</name>
</gene>
<dbReference type="KEGG" id="mphy:MCBMB27_05544"/>
<proteinExistence type="predicted"/>
<evidence type="ECO:0000313" key="1">
    <source>
        <dbReference type="EMBL" id="APT34835.1"/>
    </source>
</evidence>
<dbReference type="Proteomes" id="UP000199140">
    <property type="component" value="Unassembled WGS sequence"/>
</dbReference>
<dbReference type="EMBL" id="FOPK01000021">
    <property type="protein sequence ID" value="SFH35153.1"/>
    <property type="molecule type" value="Genomic_DNA"/>
</dbReference>
<accession>A0AAE8L887</accession>
<evidence type="ECO:0000313" key="3">
    <source>
        <dbReference type="Proteomes" id="UP000185487"/>
    </source>
</evidence>
<dbReference type="EMBL" id="CP015367">
    <property type="protein sequence ID" value="APT34835.1"/>
    <property type="molecule type" value="Genomic_DNA"/>
</dbReference>
<protein>
    <submittedName>
        <fullName evidence="2">Uncharacterized protein</fullName>
    </submittedName>
</protein>
<dbReference type="Proteomes" id="UP000185487">
    <property type="component" value="Chromosome"/>
</dbReference>